<dbReference type="InterPro" id="IPR026392">
    <property type="entry name" value="Exo/Archaeosortase_dom"/>
</dbReference>
<keyword evidence="10" id="KW-1185">Reference proteome</keyword>
<dbReference type="RefSeq" id="WP_187329426.1">
    <property type="nucleotide sequence ID" value="NZ_CP021983.2"/>
</dbReference>
<comment type="subcellular location">
    <subcellularLocation>
        <location evidence="1">Cell membrane</location>
        <topology evidence="1">Multi-pass membrane protein</topology>
    </subcellularLocation>
</comment>
<sequence>MMPTVSTIRLPKVGLLGLSATLVCIYLGLLWRIDDVAHLGMSLLFLVAAGSITWERRQQLQWRCDRIGLIAGGGLLLLTLAISGWLAGQGHPDHLPTGLRRQLFQSLLRLLPFLSTLALACLAAGWHHLRQFWREVAIMAALGIPSILASVTVDISPITARFSTLLLWYGGFQVVRQDLIIALPGGGVEVYAGCSGMESMTYLLGLSVICLIMFPIRGVKAWLTPLLAIALGFIINGIRVALMAVLAATNNTAAFDYWHEGDGSLLFGLFAVLTFGGLYMGLLTLDSSKPAASTQTDPLEFPWDPPPDA</sequence>
<protein>
    <recommendedName>
        <fullName evidence="11">Cyanoexosortase A</fullName>
    </recommendedName>
</protein>
<keyword evidence="6 8" id="KW-1133">Transmembrane helix</keyword>
<evidence type="ECO:0000256" key="4">
    <source>
        <dbReference type="ARBA" id="ARBA00022692"/>
    </source>
</evidence>
<dbReference type="Proteomes" id="UP000191901">
    <property type="component" value="Chromosome"/>
</dbReference>
<dbReference type="InterPro" id="IPR022505">
    <property type="entry name" value="Exosortase_cyanobac"/>
</dbReference>
<feature type="transmembrane region" description="Helical" evidence="8">
    <location>
        <begin position="12"/>
        <end position="31"/>
    </location>
</feature>
<keyword evidence="5" id="KW-0378">Hydrolase</keyword>
<dbReference type="EMBL" id="CP021983">
    <property type="protein sequence ID" value="ASC72248.1"/>
    <property type="molecule type" value="Genomic_DNA"/>
</dbReference>
<feature type="transmembrane region" description="Helical" evidence="8">
    <location>
        <begin position="226"/>
        <end position="246"/>
    </location>
</feature>
<feature type="transmembrane region" description="Helical" evidence="8">
    <location>
        <begin position="107"/>
        <end position="126"/>
    </location>
</feature>
<evidence type="ECO:0000256" key="6">
    <source>
        <dbReference type="ARBA" id="ARBA00022989"/>
    </source>
</evidence>
<feature type="transmembrane region" description="Helical" evidence="8">
    <location>
        <begin position="67"/>
        <end position="87"/>
    </location>
</feature>
<evidence type="ECO:0000256" key="3">
    <source>
        <dbReference type="ARBA" id="ARBA00022670"/>
    </source>
</evidence>
<dbReference type="GO" id="GO:0005886">
    <property type="term" value="C:plasma membrane"/>
    <property type="evidence" value="ECO:0007669"/>
    <property type="project" value="UniProtKB-SubCell"/>
</dbReference>
<keyword evidence="2" id="KW-1003">Cell membrane</keyword>
<keyword evidence="7 8" id="KW-0472">Membrane</keyword>
<evidence type="ECO:0000313" key="10">
    <source>
        <dbReference type="Proteomes" id="UP000191901"/>
    </source>
</evidence>
<dbReference type="Pfam" id="PF09721">
    <property type="entry name" value="Exosortase_EpsH"/>
    <property type="match status" value="1"/>
</dbReference>
<evidence type="ECO:0000313" key="9">
    <source>
        <dbReference type="EMBL" id="ASC72248.1"/>
    </source>
</evidence>
<evidence type="ECO:0000256" key="8">
    <source>
        <dbReference type="SAM" id="Phobius"/>
    </source>
</evidence>
<feature type="transmembrane region" description="Helical" evidence="8">
    <location>
        <begin position="266"/>
        <end position="285"/>
    </location>
</feature>
<dbReference type="InterPro" id="IPR019127">
    <property type="entry name" value="Exosortase"/>
</dbReference>
<evidence type="ECO:0000256" key="2">
    <source>
        <dbReference type="ARBA" id="ARBA00022475"/>
    </source>
</evidence>
<keyword evidence="3" id="KW-0645">Protease</keyword>
<evidence type="ECO:0008006" key="11">
    <source>
        <dbReference type="Google" id="ProtNLM"/>
    </source>
</evidence>
<feature type="transmembrane region" description="Helical" evidence="8">
    <location>
        <begin position="138"/>
        <end position="160"/>
    </location>
</feature>
<gene>
    <name evidence="9" type="ORF">XM38_032030</name>
</gene>
<dbReference type="NCBIfam" id="TIGR03763">
    <property type="entry name" value="cyanoexo_CrtA"/>
    <property type="match status" value="1"/>
</dbReference>
<evidence type="ECO:0000256" key="5">
    <source>
        <dbReference type="ARBA" id="ARBA00022801"/>
    </source>
</evidence>
<feature type="transmembrane region" description="Helical" evidence="8">
    <location>
        <begin position="37"/>
        <end position="55"/>
    </location>
</feature>
<feature type="transmembrane region" description="Helical" evidence="8">
    <location>
        <begin position="200"/>
        <end position="219"/>
    </location>
</feature>
<keyword evidence="4 8" id="KW-0812">Transmembrane</keyword>
<dbReference type="GO" id="GO:0008233">
    <property type="term" value="F:peptidase activity"/>
    <property type="evidence" value="ECO:0007669"/>
    <property type="project" value="UniProtKB-KW"/>
</dbReference>
<evidence type="ECO:0000256" key="1">
    <source>
        <dbReference type="ARBA" id="ARBA00004651"/>
    </source>
</evidence>
<reference evidence="9 10" key="1">
    <citation type="journal article" date="2016" name="Biochim. Biophys. Acta">
        <title>Characterization of red-shifted phycobilisomes isolated from the chlorophyll f-containing cyanobacterium Halomicronema hongdechloris.</title>
        <authorList>
            <person name="Li Y."/>
            <person name="Lin Y."/>
            <person name="Garvey C.J."/>
            <person name="Birch D."/>
            <person name="Corkery R.W."/>
            <person name="Loughlin P.C."/>
            <person name="Scheer H."/>
            <person name="Willows R.D."/>
            <person name="Chen M."/>
        </authorList>
    </citation>
    <scope>NUCLEOTIDE SEQUENCE [LARGE SCALE GENOMIC DNA]</scope>
    <source>
        <strain evidence="9 10">C2206</strain>
    </source>
</reference>
<organism evidence="9 10">
    <name type="scientific">Halomicronema hongdechloris C2206</name>
    <dbReference type="NCBI Taxonomy" id="1641165"/>
    <lineage>
        <taxon>Bacteria</taxon>
        <taxon>Bacillati</taxon>
        <taxon>Cyanobacteriota</taxon>
        <taxon>Cyanophyceae</taxon>
        <taxon>Nodosilineales</taxon>
        <taxon>Nodosilineaceae</taxon>
        <taxon>Halomicronema</taxon>
    </lineage>
</organism>
<accession>A0A1Z3HPM5</accession>
<dbReference type="NCBIfam" id="TIGR04178">
    <property type="entry name" value="exo_archaeo"/>
    <property type="match status" value="1"/>
</dbReference>
<dbReference type="GO" id="GO:0006508">
    <property type="term" value="P:proteolysis"/>
    <property type="evidence" value="ECO:0007669"/>
    <property type="project" value="UniProtKB-KW"/>
</dbReference>
<name>A0A1Z3HPM5_9CYAN</name>
<dbReference type="AlphaFoldDB" id="A0A1Z3HPM5"/>
<proteinExistence type="predicted"/>
<dbReference type="KEGG" id="hhg:XM38_032030"/>
<evidence type="ECO:0000256" key="7">
    <source>
        <dbReference type="ARBA" id="ARBA00023136"/>
    </source>
</evidence>